<proteinExistence type="predicted"/>
<dbReference type="RefSeq" id="WP_193121122.1">
    <property type="nucleotide sequence ID" value="NZ_JADBGI010000005.1"/>
</dbReference>
<gene>
    <name evidence="1" type="ORF">IDM40_07110</name>
</gene>
<organism evidence="1 2">
    <name type="scientific">Nocardiopsis coralli</name>
    <dbReference type="NCBI Taxonomy" id="2772213"/>
    <lineage>
        <taxon>Bacteria</taxon>
        <taxon>Bacillati</taxon>
        <taxon>Actinomycetota</taxon>
        <taxon>Actinomycetes</taxon>
        <taxon>Streptosporangiales</taxon>
        <taxon>Nocardiopsidaceae</taxon>
        <taxon>Nocardiopsis</taxon>
    </lineage>
</organism>
<dbReference type="EMBL" id="JADBGI010000005">
    <property type="protein sequence ID" value="MBE2998474.1"/>
    <property type="molecule type" value="Genomic_DNA"/>
</dbReference>
<sequence>MAWVVLVEESEGLGRDRWRWGMTPIVAGPFGDFDSAADAALRLTRDYRPQHPWSERDRNAFRISPSEYIVRVVGATADFHFRVTVAEHITPGTGAPA</sequence>
<name>A0ABR9P3T4_9ACTN</name>
<accession>A0ABR9P3T4</accession>
<keyword evidence="2" id="KW-1185">Reference proteome</keyword>
<evidence type="ECO:0000313" key="2">
    <source>
        <dbReference type="Proteomes" id="UP000806528"/>
    </source>
</evidence>
<dbReference type="Proteomes" id="UP000806528">
    <property type="component" value="Unassembled WGS sequence"/>
</dbReference>
<evidence type="ECO:0000313" key="1">
    <source>
        <dbReference type="EMBL" id="MBE2998474.1"/>
    </source>
</evidence>
<comment type="caution">
    <text evidence="1">The sequence shown here is derived from an EMBL/GenBank/DDBJ whole genome shotgun (WGS) entry which is preliminary data.</text>
</comment>
<reference evidence="1 2" key="1">
    <citation type="submission" date="2020-09" db="EMBL/GenBank/DDBJ databases">
        <title>Diversity and distribution of actinomycetes associated with coral in the coast of Hainan.</title>
        <authorList>
            <person name="Li F."/>
        </authorList>
    </citation>
    <scope>NUCLEOTIDE SEQUENCE [LARGE SCALE GENOMIC DNA]</scope>
    <source>
        <strain evidence="1 2">HNM0947</strain>
    </source>
</reference>
<protein>
    <submittedName>
        <fullName evidence="1">Uncharacterized protein</fullName>
    </submittedName>
</protein>